<organism evidence="2 3">
    <name type="scientific">Verruconis gallopava</name>
    <dbReference type="NCBI Taxonomy" id="253628"/>
    <lineage>
        <taxon>Eukaryota</taxon>
        <taxon>Fungi</taxon>
        <taxon>Dikarya</taxon>
        <taxon>Ascomycota</taxon>
        <taxon>Pezizomycotina</taxon>
        <taxon>Dothideomycetes</taxon>
        <taxon>Pleosporomycetidae</taxon>
        <taxon>Venturiales</taxon>
        <taxon>Sympoventuriaceae</taxon>
        <taxon>Verruconis</taxon>
    </lineage>
</organism>
<proteinExistence type="predicted"/>
<dbReference type="EMBL" id="KN847539">
    <property type="protein sequence ID" value="KIW05025.1"/>
    <property type="molecule type" value="Genomic_DNA"/>
</dbReference>
<gene>
    <name evidence="2" type="ORF">PV09_04180</name>
</gene>
<evidence type="ECO:0000313" key="2">
    <source>
        <dbReference type="EMBL" id="KIW05025.1"/>
    </source>
</evidence>
<dbReference type="InParanoid" id="A0A0D2AF11"/>
<keyword evidence="3" id="KW-1185">Reference proteome</keyword>
<sequence length="190" mass="20832">MWLRRQGKVGGWAGIHTQARTVSMYEWFCGSFNTVLRHSLDDAADGAKADSRDGAGRTEHARQLRIRHHFATLRLIPDVPRKVDRVVLSRIGDSVKDGPAYVSLVHSGLSGSKSTRRVCFARTSKERLIVAFGFKLCSRRGQSGDGSGKYPKRRRKVPVTRVRLPLAASAKTGRSHGLAVGAEAGKERAA</sequence>
<accession>A0A0D2AF11</accession>
<dbReference type="GeneID" id="27312153"/>
<dbReference type="HOGENOM" id="CLU_1429023_0_0_1"/>
<dbReference type="Proteomes" id="UP000053259">
    <property type="component" value="Unassembled WGS sequence"/>
</dbReference>
<protein>
    <submittedName>
        <fullName evidence="2">Uncharacterized protein</fullName>
    </submittedName>
</protein>
<feature type="region of interest" description="Disordered" evidence="1">
    <location>
        <begin position="163"/>
        <end position="190"/>
    </location>
</feature>
<dbReference type="AlphaFoldDB" id="A0A0D2AF11"/>
<reference evidence="2 3" key="1">
    <citation type="submission" date="2015-01" db="EMBL/GenBank/DDBJ databases">
        <title>The Genome Sequence of Ochroconis gallopava CBS43764.</title>
        <authorList>
            <consortium name="The Broad Institute Genomics Platform"/>
            <person name="Cuomo C."/>
            <person name="de Hoog S."/>
            <person name="Gorbushina A."/>
            <person name="Stielow B."/>
            <person name="Teixiera M."/>
            <person name="Abouelleil A."/>
            <person name="Chapman S.B."/>
            <person name="Priest M."/>
            <person name="Young S.K."/>
            <person name="Wortman J."/>
            <person name="Nusbaum C."/>
            <person name="Birren B."/>
        </authorList>
    </citation>
    <scope>NUCLEOTIDE SEQUENCE [LARGE SCALE GENOMIC DNA]</scope>
    <source>
        <strain evidence="2 3">CBS 43764</strain>
    </source>
</reference>
<dbReference type="RefSeq" id="XP_016214894.1">
    <property type="nucleotide sequence ID" value="XM_016357490.1"/>
</dbReference>
<dbReference type="VEuPathDB" id="FungiDB:PV09_04180"/>
<evidence type="ECO:0000313" key="3">
    <source>
        <dbReference type="Proteomes" id="UP000053259"/>
    </source>
</evidence>
<evidence type="ECO:0000256" key="1">
    <source>
        <dbReference type="SAM" id="MobiDB-lite"/>
    </source>
</evidence>
<name>A0A0D2AF11_9PEZI</name>